<name>A0ABV7EUC0_9GAMM</name>
<evidence type="ECO:0000313" key="12">
    <source>
        <dbReference type="EMBL" id="MFC3106145.1"/>
    </source>
</evidence>
<protein>
    <submittedName>
        <fullName evidence="12">Dihydrolipoyl dehydrogenase family protein</fullName>
        <ecNumber evidence="12">1.-.-.-</ecNumber>
    </submittedName>
</protein>
<dbReference type="InterPro" id="IPR012999">
    <property type="entry name" value="Pyr_OxRdtase_I_AS"/>
</dbReference>
<evidence type="ECO:0000256" key="2">
    <source>
        <dbReference type="ARBA" id="ARBA00007532"/>
    </source>
</evidence>
<dbReference type="Proteomes" id="UP001595462">
    <property type="component" value="Unassembled WGS sequence"/>
</dbReference>
<dbReference type="SUPFAM" id="SSF51905">
    <property type="entry name" value="FAD/NAD(P)-binding domain"/>
    <property type="match status" value="1"/>
</dbReference>
<evidence type="ECO:0000256" key="8">
    <source>
        <dbReference type="ARBA" id="ARBA00023284"/>
    </source>
</evidence>
<dbReference type="InterPro" id="IPR001100">
    <property type="entry name" value="Pyr_nuc-diS_OxRdtase"/>
</dbReference>
<dbReference type="InterPro" id="IPR016156">
    <property type="entry name" value="FAD/NAD-linked_Rdtase_dimer_sf"/>
</dbReference>
<dbReference type="PRINTS" id="PR00368">
    <property type="entry name" value="FADPNR"/>
</dbReference>
<gene>
    <name evidence="12" type="ORF">ACFOSU_19915</name>
</gene>
<dbReference type="Pfam" id="PF02852">
    <property type="entry name" value="Pyr_redox_dim"/>
    <property type="match status" value="1"/>
</dbReference>
<dbReference type="PANTHER" id="PTHR43014">
    <property type="entry name" value="MERCURIC REDUCTASE"/>
    <property type="match status" value="1"/>
</dbReference>
<evidence type="ECO:0000256" key="5">
    <source>
        <dbReference type="ARBA" id="ARBA00022857"/>
    </source>
</evidence>
<dbReference type="GO" id="GO:0016491">
    <property type="term" value="F:oxidoreductase activity"/>
    <property type="evidence" value="ECO:0007669"/>
    <property type="project" value="UniProtKB-KW"/>
</dbReference>
<dbReference type="EC" id="1.-.-.-" evidence="12"/>
<keyword evidence="8 9" id="KW-0676">Redox-active center</keyword>
<evidence type="ECO:0000313" key="13">
    <source>
        <dbReference type="Proteomes" id="UP001595462"/>
    </source>
</evidence>
<evidence type="ECO:0000256" key="4">
    <source>
        <dbReference type="ARBA" id="ARBA00022827"/>
    </source>
</evidence>
<proteinExistence type="inferred from homology"/>
<keyword evidence="5" id="KW-0521">NADP</keyword>
<accession>A0ABV7EUC0</accession>
<dbReference type="PRINTS" id="PR00411">
    <property type="entry name" value="PNDRDTASEI"/>
</dbReference>
<organism evidence="12 13">
    <name type="scientific">Salinisphaera aquimarina</name>
    <dbReference type="NCBI Taxonomy" id="2094031"/>
    <lineage>
        <taxon>Bacteria</taxon>
        <taxon>Pseudomonadati</taxon>
        <taxon>Pseudomonadota</taxon>
        <taxon>Gammaproteobacteria</taxon>
        <taxon>Salinisphaerales</taxon>
        <taxon>Salinisphaeraceae</taxon>
        <taxon>Salinisphaera</taxon>
    </lineage>
</organism>
<evidence type="ECO:0000256" key="7">
    <source>
        <dbReference type="ARBA" id="ARBA00023157"/>
    </source>
</evidence>
<evidence type="ECO:0000256" key="3">
    <source>
        <dbReference type="ARBA" id="ARBA00022630"/>
    </source>
</evidence>
<keyword evidence="6 9" id="KW-0560">Oxidoreductase</keyword>
<keyword evidence="7" id="KW-1015">Disulfide bond</keyword>
<dbReference type="RefSeq" id="WP_380691746.1">
    <property type="nucleotide sequence ID" value="NZ_JBHRSS010000010.1"/>
</dbReference>
<dbReference type="InterPro" id="IPR004099">
    <property type="entry name" value="Pyr_nucl-diS_OxRdtase_dimer"/>
</dbReference>
<sequence length="460" mass="49397">MTETQHFEVVVIGGGSGLTAAYFAGQDNRSVALITDRPEAIGGTCVNFGCIPTKTLVQSARAVDVIRSTASFGVHVDLRTLRIDFAGIMNNMRAARADNAAGARRWVESAMTPFFSPVRFVGDKLLETEDGRRITGDKLFIASGARAAIPPIDGLADTGYWTNEDVLELIEQPASLIVIGGGYIGVELGYFFAALGTEVTVINPDDKLLAEDDDVRELFTREFGKRARLVTGRAKRATRTDAGKRVEVADGAGHSHSIEAEQILVATGRQPNTQSLNLAATGVQVDERGAIQVDAHLRTDHADIYAYGDVIGQGMFKHTSSAEGELAYRNSQNDDHRADRAMSYRANPHAVFSDPEVAAVGLTEAECDKQGQDYRVSTLHYADIAKGKIVGAPAGFAKLLIENDSERILGCHIVGPDAALLIHEVVVAMNTTAADASLVRRAIHIHPSLSELVGTLFDQT</sequence>
<reference evidence="13" key="1">
    <citation type="journal article" date="2019" name="Int. J. Syst. Evol. Microbiol.">
        <title>The Global Catalogue of Microorganisms (GCM) 10K type strain sequencing project: providing services to taxonomists for standard genome sequencing and annotation.</title>
        <authorList>
            <consortium name="The Broad Institute Genomics Platform"/>
            <consortium name="The Broad Institute Genome Sequencing Center for Infectious Disease"/>
            <person name="Wu L."/>
            <person name="Ma J."/>
        </authorList>
    </citation>
    <scope>NUCLEOTIDE SEQUENCE [LARGE SCALE GENOMIC DNA]</scope>
    <source>
        <strain evidence="13">KCTC 52640</strain>
    </source>
</reference>
<dbReference type="PROSITE" id="PS00076">
    <property type="entry name" value="PYRIDINE_REDOX_1"/>
    <property type="match status" value="1"/>
</dbReference>
<dbReference type="Gene3D" id="3.30.390.30">
    <property type="match status" value="1"/>
</dbReference>
<feature type="domain" description="Pyridine nucleotide-disulphide oxidoreductase dimerisation" evidence="10">
    <location>
        <begin position="348"/>
        <end position="455"/>
    </location>
</feature>
<dbReference type="InterPro" id="IPR023753">
    <property type="entry name" value="FAD/NAD-binding_dom"/>
</dbReference>
<evidence type="ECO:0000256" key="1">
    <source>
        <dbReference type="ARBA" id="ARBA00001974"/>
    </source>
</evidence>
<dbReference type="EMBL" id="JBHRSS010000010">
    <property type="protein sequence ID" value="MFC3106145.1"/>
    <property type="molecule type" value="Genomic_DNA"/>
</dbReference>
<dbReference type="InterPro" id="IPR036188">
    <property type="entry name" value="FAD/NAD-bd_sf"/>
</dbReference>
<comment type="caution">
    <text evidence="12">The sequence shown here is derived from an EMBL/GenBank/DDBJ whole genome shotgun (WGS) entry which is preliminary data.</text>
</comment>
<comment type="cofactor">
    <cofactor evidence="1">
        <name>FAD</name>
        <dbReference type="ChEBI" id="CHEBI:57692"/>
    </cofactor>
</comment>
<keyword evidence="4 9" id="KW-0274">FAD</keyword>
<evidence type="ECO:0000259" key="11">
    <source>
        <dbReference type="Pfam" id="PF07992"/>
    </source>
</evidence>
<evidence type="ECO:0000259" key="10">
    <source>
        <dbReference type="Pfam" id="PF02852"/>
    </source>
</evidence>
<dbReference type="Pfam" id="PF07992">
    <property type="entry name" value="Pyr_redox_2"/>
    <property type="match status" value="1"/>
</dbReference>
<feature type="domain" description="FAD/NAD(P)-binding" evidence="11">
    <location>
        <begin position="8"/>
        <end position="324"/>
    </location>
</feature>
<dbReference type="PIRSF" id="PIRSF000350">
    <property type="entry name" value="Mercury_reductase_MerA"/>
    <property type="match status" value="1"/>
</dbReference>
<dbReference type="SUPFAM" id="SSF55424">
    <property type="entry name" value="FAD/NAD-linked reductases, dimerisation (C-terminal) domain"/>
    <property type="match status" value="1"/>
</dbReference>
<keyword evidence="3 9" id="KW-0285">Flavoprotein</keyword>
<keyword evidence="13" id="KW-1185">Reference proteome</keyword>
<evidence type="ECO:0000256" key="9">
    <source>
        <dbReference type="RuleBase" id="RU003691"/>
    </source>
</evidence>
<dbReference type="Gene3D" id="3.50.50.60">
    <property type="entry name" value="FAD/NAD(P)-binding domain"/>
    <property type="match status" value="2"/>
</dbReference>
<comment type="similarity">
    <text evidence="2 9">Belongs to the class-I pyridine nucleotide-disulfide oxidoreductase family.</text>
</comment>
<evidence type="ECO:0000256" key="6">
    <source>
        <dbReference type="ARBA" id="ARBA00023002"/>
    </source>
</evidence>